<sequence length="293" mass="32727">MWQQLKIQLHSEDTSYFEQILFDSDAISISYLDAEDQPVFQEEPGSTPLWDNTFLLCLFNTKTDLGSLLNKLRCNTKVLNNKSLNIELIEDQDWERSWMKDFEPIQFGEKLWICPSWLSPPEPNAVNIKLDPGLAFGTGNHATTSLCLRWLDQADVRGSEVIDYGCGSGVLSIASALLGAVKVHSVDNDPQAISATIDNSRRNKVPGDVLTTYLPEAVPPVHADILIANILERPLIDLSEKFAELVKKGGYITLSGLLEEQIPSLLSCYDRWFDMGAPQVEQGWVLLCGTRKS</sequence>
<evidence type="ECO:0000256" key="5">
    <source>
        <dbReference type="ARBA" id="ARBA00022691"/>
    </source>
</evidence>
<keyword evidence="4 6" id="KW-0808">Transferase</keyword>
<dbReference type="InterPro" id="IPR029063">
    <property type="entry name" value="SAM-dependent_MTases_sf"/>
</dbReference>
<evidence type="ECO:0000256" key="4">
    <source>
        <dbReference type="ARBA" id="ARBA00022679"/>
    </source>
</evidence>
<dbReference type="EMBL" id="NTJZ01000005">
    <property type="protein sequence ID" value="PDH34070.1"/>
    <property type="molecule type" value="Genomic_DNA"/>
</dbReference>
<keyword evidence="2 6" id="KW-0963">Cytoplasm</keyword>
<dbReference type="PANTHER" id="PTHR43648">
    <property type="entry name" value="ELECTRON TRANSFER FLAVOPROTEIN BETA SUBUNIT LYSINE METHYLTRANSFERASE"/>
    <property type="match status" value="1"/>
</dbReference>
<dbReference type="EC" id="2.1.1.-" evidence="6"/>
<dbReference type="GO" id="GO:0005840">
    <property type="term" value="C:ribosome"/>
    <property type="evidence" value="ECO:0007669"/>
    <property type="project" value="UniProtKB-KW"/>
</dbReference>
<evidence type="ECO:0000256" key="2">
    <source>
        <dbReference type="ARBA" id="ARBA00022490"/>
    </source>
</evidence>
<keyword evidence="5 6" id="KW-0949">S-adenosyl-L-methionine</keyword>
<dbReference type="Gene3D" id="3.40.50.150">
    <property type="entry name" value="Vaccinia Virus protein VP39"/>
    <property type="match status" value="1"/>
</dbReference>
<dbReference type="NCBIfam" id="TIGR00406">
    <property type="entry name" value="prmA"/>
    <property type="match status" value="1"/>
</dbReference>
<dbReference type="HAMAP" id="MF_00735">
    <property type="entry name" value="Methyltr_PrmA"/>
    <property type="match status" value="1"/>
</dbReference>
<comment type="function">
    <text evidence="6">Methylates ribosomal protein L11.</text>
</comment>
<name>A0A2A5WC57_9GAMM</name>
<keyword evidence="7" id="KW-0687">Ribonucleoprotein</keyword>
<protein>
    <recommendedName>
        <fullName evidence="6">Ribosomal protein L11 methyltransferase</fullName>
        <shortName evidence="6">L11 Mtase</shortName>
        <ecNumber evidence="6">2.1.1.-</ecNumber>
    </recommendedName>
</protein>
<feature type="binding site" evidence="6">
    <location>
        <position position="144"/>
    </location>
    <ligand>
        <name>S-adenosyl-L-methionine</name>
        <dbReference type="ChEBI" id="CHEBI:59789"/>
    </ligand>
</feature>
<dbReference type="SUPFAM" id="SSF53335">
    <property type="entry name" value="S-adenosyl-L-methionine-dependent methyltransferases"/>
    <property type="match status" value="1"/>
</dbReference>
<dbReference type="InterPro" id="IPR004498">
    <property type="entry name" value="Ribosomal_PrmA_MeTrfase"/>
</dbReference>
<comment type="similarity">
    <text evidence="1 6">Belongs to the methyltransferase superfamily. PrmA family.</text>
</comment>
<proteinExistence type="inferred from homology"/>
<feature type="binding site" evidence="6">
    <location>
        <position position="165"/>
    </location>
    <ligand>
        <name>S-adenosyl-L-methionine</name>
        <dbReference type="ChEBI" id="CHEBI:59789"/>
    </ligand>
</feature>
<feature type="binding site" evidence="6">
    <location>
        <position position="229"/>
    </location>
    <ligand>
        <name>S-adenosyl-L-methionine</name>
        <dbReference type="ChEBI" id="CHEBI:59789"/>
    </ligand>
</feature>
<organism evidence="7 8">
    <name type="scientific">OM182 bacterium MED-G28</name>
    <dbReference type="NCBI Taxonomy" id="1986256"/>
    <lineage>
        <taxon>Bacteria</taxon>
        <taxon>Pseudomonadati</taxon>
        <taxon>Pseudomonadota</taxon>
        <taxon>Gammaproteobacteria</taxon>
        <taxon>OMG group</taxon>
        <taxon>OM182 clade</taxon>
    </lineage>
</organism>
<dbReference type="PIRSF" id="PIRSF000401">
    <property type="entry name" value="RPL11_MTase"/>
    <property type="match status" value="1"/>
</dbReference>
<dbReference type="Pfam" id="PF06325">
    <property type="entry name" value="PrmA"/>
    <property type="match status" value="1"/>
</dbReference>
<dbReference type="GO" id="GO:0032259">
    <property type="term" value="P:methylation"/>
    <property type="evidence" value="ECO:0007669"/>
    <property type="project" value="UniProtKB-KW"/>
</dbReference>
<reference evidence="7 8" key="1">
    <citation type="submission" date="2017-08" db="EMBL/GenBank/DDBJ databases">
        <title>Fine stratification of microbial communities through a metagenomic profile of the photic zone.</title>
        <authorList>
            <person name="Haro-Moreno J.M."/>
            <person name="Lopez-Perez M."/>
            <person name="De La Torre J."/>
            <person name="Picazo A."/>
            <person name="Camacho A."/>
            <person name="Rodriguez-Valera F."/>
        </authorList>
    </citation>
    <scope>NUCLEOTIDE SEQUENCE [LARGE SCALE GENOMIC DNA]</scope>
    <source>
        <strain evidence="7">MED-G28</strain>
    </source>
</reference>
<accession>A0A2A5WC57</accession>
<dbReference type="AlphaFoldDB" id="A0A2A5WC57"/>
<dbReference type="GO" id="GO:0005829">
    <property type="term" value="C:cytosol"/>
    <property type="evidence" value="ECO:0007669"/>
    <property type="project" value="TreeGrafter"/>
</dbReference>
<dbReference type="InterPro" id="IPR050078">
    <property type="entry name" value="Ribosomal_L11_MeTrfase_PrmA"/>
</dbReference>
<dbReference type="Proteomes" id="UP000219329">
    <property type="component" value="Unassembled WGS sequence"/>
</dbReference>
<dbReference type="GO" id="GO:0016279">
    <property type="term" value="F:protein-lysine N-methyltransferase activity"/>
    <property type="evidence" value="ECO:0007669"/>
    <property type="project" value="TreeGrafter"/>
</dbReference>
<keyword evidence="3 6" id="KW-0489">Methyltransferase</keyword>
<comment type="caution">
    <text evidence="7">The sequence shown here is derived from an EMBL/GenBank/DDBJ whole genome shotgun (WGS) entry which is preliminary data.</text>
</comment>
<evidence type="ECO:0000256" key="3">
    <source>
        <dbReference type="ARBA" id="ARBA00022603"/>
    </source>
</evidence>
<evidence type="ECO:0000256" key="6">
    <source>
        <dbReference type="HAMAP-Rule" id="MF_00735"/>
    </source>
</evidence>
<dbReference type="PANTHER" id="PTHR43648:SF1">
    <property type="entry name" value="ELECTRON TRANSFER FLAVOPROTEIN BETA SUBUNIT LYSINE METHYLTRANSFERASE"/>
    <property type="match status" value="1"/>
</dbReference>
<evidence type="ECO:0000313" key="7">
    <source>
        <dbReference type="EMBL" id="PDH34070.1"/>
    </source>
</evidence>
<gene>
    <name evidence="6" type="primary">prmA</name>
    <name evidence="7" type="ORF">CNF02_06860</name>
</gene>
<evidence type="ECO:0000313" key="8">
    <source>
        <dbReference type="Proteomes" id="UP000219329"/>
    </source>
</evidence>
<dbReference type="CDD" id="cd02440">
    <property type="entry name" value="AdoMet_MTases"/>
    <property type="match status" value="1"/>
</dbReference>
<keyword evidence="7" id="KW-0689">Ribosomal protein</keyword>
<comment type="catalytic activity">
    <reaction evidence="6">
        <text>L-lysyl-[protein] + 3 S-adenosyl-L-methionine = N(6),N(6),N(6)-trimethyl-L-lysyl-[protein] + 3 S-adenosyl-L-homocysteine + 3 H(+)</text>
        <dbReference type="Rhea" id="RHEA:54192"/>
        <dbReference type="Rhea" id="RHEA-COMP:9752"/>
        <dbReference type="Rhea" id="RHEA-COMP:13826"/>
        <dbReference type="ChEBI" id="CHEBI:15378"/>
        <dbReference type="ChEBI" id="CHEBI:29969"/>
        <dbReference type="ChEBI" id="CHEBI:57856"/>
        <dbReference type="ChEBI" id="CHEBI:59789"/>
        <dbReference type="ChEBI" id="CHEBI:61961"/>
    </reaction>
</comment>
<feature type="binding site" evidence="6">
    <location>
        <position position="187"/>
    </location>
    <ligand>
        <name>S-adenosyl-L-methionine</name>
        <dbReference type="ChEBI" id="CHEBI:59789"/>
    </ligand>
</feature>
<evidence type="ECO:0000256" key="1">
    <source>
        <dbReference type="ARBA" id="ARBA00009741"/>
    </source>
</evidence>
<comment type="subcellular location">
    <subcellularLocation>
        <location evidence="6">Cytoplasm</location>
    </subcellularLocation>
</comment>